<keyword evidence="3" id="KW-1185">Reference proteome</keyword>
<reference evidence="2 3" key="1">
    <citation type="submission" date="2019-11" db="EMBL/GenBank/DDBJ databases">
        <title>Draft genome of Amycolatopsis RM579.</title>
        <authorList>
            <person name="Duangmal K."/>
            <person name="Mingma R."/>
        </authorList>
    </citation>
    <scope>NUCLEOTIDE SEQUENCE [LARGE SCALE GENOMIC DNA]</scope>
    <source>
        <strain evidence="2 3">RM579</strain>
    </source>
</reference>
<dbReference type="PANTHER" id="PTHR43689:SF8">
    <property type="entry name" value="ALPHA_BETA-HYDROLASES SUPERFAMILY PROTEIN"/>
    <property type="match status" value="1"/>
</dbReference>
<accession>A0A6N7ZDA3</accession>
<dbReference type="SUPFAM" id="SSF53474">
    <property type="entry name" value="alpha/beta-Hydrolases"/>
    <property type="match status" value="1"/>
</dbReference>
<dbReference type="GO" id="GO:0016787">
    <property type="term" value="F:hydrolase activity"/>
    <property type="evidence" value="ECO:0007669"/>
    <property type="project" value="UniProtKB-KW"/>
</dbReference>
<evidence type="ECO:0000313" key="3">
    <source>
        <dbReference type="Proteomes" id="UP000440096"/>
    </source>
</evidence>
<evidence type="ECO:0000313" key="2">
    <source>
        <dbReference type="EMBL" id="MTD59617.1"/>
    </source>
</evidence>
<protein>
    <submittedName>
        <fullName evidence="2">Alpha/beta fold hydrolase</fullName>
    </submittedName>
</protein>
<dbReference type="InterPro" id="IPR029058">
    <property type="entry name" value="AB_hydrolase_fold"/>
</dbReference>
<sequence length="271" mass="28610">MTAPTGASRTIELSDGLTISIDEKGDAAASEGSAALLLHGGAGPFSVAGFAGALSEHAYVITPTHPGFGGTPKPEWMDNIADLATAYLDMLDVLNLSRVLVIGNSIGGWIASEMAVRDNHQRIGGLALFNAVGIQPGHPDEIAEASKVGPGEFLRLAWHKPEFTPDPAQMSDEQRAAMAANQEVLAVYAGDPYMHDPKLSHRLHRVQVPVLVGWGEHDGVVPADYGRTYAGLFPRGSFQLIPNAGHLPHVEELGLTLEALGKFVSSELQAG</sequence>
<dbReference type="EMBL" id="WMBA01000119">
    <property type="protein sequence ID" value="MTD59617.1"/>
    <property type="molecule type" value="Genomic_DNA"/>
</dbReference>
<dbReference type="OrthoDB" id="3249793at2"/>
<proteinExistence type="predicted"/>
<comment type="caution">
    <text evidence="2">The sequence shown here is derived from an EMBL/GenBank/DDBJ whole genome shotgun (WGS) entry which is preliminary data.</text>
</comment>
<gene>
    <name evidence="2" type="ORF">GKO32_37365</name>
</gene>
<dbReference type="RefSeq" id="WP_154761642.1">
    <property type="nucleotide sequence ID" value="NZ_WMBA01000119.1"/>
</dbReference>
<dbReference type="Proteomes" id="UP000440096">
    <property type="component" value="Unassembled WGS sequence"/>
</dbReference>
<dbReference type="Pfam" id="PF12697">
    <property type="entry name" value="Abhydrolase_6"/>
    <property type="match status" value="1"/>
</dbReference>
<keyword evidence="2" id="KW-0378">Hydrolase</keyword>
<name>A0A6N7ZDA3_9PSEU</name>
<dbReference type="InterPro" id="IPR000073">
    <property type="entry name" value="AB_hydrolase_1"/>
</dbReference>
<dbReference type="PRINTS" id="PR00111">
    <property type="entry name" value="ABHYDROLASE"/>
</dbReference>
<dbReference type="Gene3D" id="3.40.50.1820">
    <property type="entry name" value="alpha/beta hydrolase"/>
    <property type="match status" value="1"/>
</dbReference>
<organism evidence="2 3">
    <name type="scientific">Amycolatopsis pithecellobii</name>
    <dbReference type="NCBI Taxonomy" id="664692"/>
    <lineage>
        <taxon>Bacteria</taxon>
        <taxon>Bacillati</taxon>
        <taxon>Actinomycetota</taxon>
        <taxon>Actinomycetes</taxon>
        <taxon>Pseudonocardiales</taxon>
        <taxon>Pseudonocardiaceae</taxon>
        <taxon>Amycolatopsis</taxon>
    </lineage>
</organism>
<evidence type="ECO:0000259" key="1">
    <source>
        <dbReference type="Pfam" id="PF12697"/>
    </source>
</evidence>
<dbReference type="PANTHER" id="PTHR43689">
    <property type="entry name" value="HYDROLASE"/>
    <property type="match status" value="1"/>
</dbReference>
<dbReference type="AlphaFoldDB" id="A0A6N7ZDA3"/>
<feature type="domain" description="AB hydrolase-1" evidence="1">
    <location>
        <begin position="36"/>
        <end position="251"/>
    </location>
</feature>